<sequence>MWLISLIILIFLVATILYANRVIHVFSREDKPYVIVLDAGHGGFDPGKVGVGDEIEKDINLAITLKLKAYLEYSGAQVVLTRKDDNGLYDASSSNKKRQDMNKRKEIINTSGADILVSIHQNSFSQEKYKGAQVFYYADSNNGNLLAQNIQTAIKTFVDPTNNRLIKDSNSYFILKQTNIPSVIVECGFLSNYEEAKLLSSDDYQDKIAWAVYIGIMKFYKDQEQGI</sequence>
<dbReference type="AlphaFoldDB" id="A0A8J8MPE8"/>
<dbReference type="Gene3D" id="3.40.630.40">
    <property type="entry name" value="Zn-dependent exopeptidases"/>
    <property type="match status" value="1"/>
</dbReference>
<dbReference type="InterPro" id="IPR050695">
    <property type="entry name" value="N-acetylmuramoyl_amidase_3"/>
</dbReference>
<dbReference type="CDD" id="cd02696">
    <property type="entry name" value="MurNAc-LAA"/>
    <property type="match status" value="1"/>
</dbReference>
<dbReference type="InterPro" id="IPR002508">
    <property type="entry name" value="MurNAc-LAA_cat"/>
</dbReference>
<keyword evidence="1 3" id="KW-0378">Hydrolase</keyword>
<gene>
    <name evidence="3" type="primary">cwlD</name>
    <name evidence="3" type="ORF">HZI73_00705</name>
</gene>
<dbReference type="PANTHER" id="PTHR30404">
    <property type="entry name" value="N-ACETYLMURAMOYL-L-ALANINE AMIDASE"/>
    <property type="match status" value="1"/>
</dbReference>
<dbReference type="NCBIfam" id="TIGR02883">
    <property type="entry name" value="spore_cwlD"/>
    <property type="match status" value="1"/>
</dbReference>
<reference evidence="3" key="1">
    <citation type="submission" date="2020-07" db="EMBL/GenBank/DDBJ databases">
        <title>Vallitalea pronyensis genome.</title>
        <authorList>
            <person name="Postec A."/>
        </authorList>
    </citation>
    <scope>NUCLEOTIDE SEQUENCE</scope>
    <source>
        <strain evidence="3">FatNI3</strain>
    </source>
</reference>
<dbReference type="KEGG" id="vpy:HZI73_00705"/>
<dbReference type="SUPFAM" id="SSF53187">
    <property type="entry name" value="Zn-dependent exopeptidases"/>
    <property type="match status" value="1"/>
</dbReference>
<evidence type="ECO:0000259" key="2">
    <source>
        <dbReference type="SMART" id="SM00646"/>
    </source>
</evidence>
<dbReference type="Pfam" id="PF01520">
    <property type="entry name" value="Amidase_3"/>
    <property type="match status" value="1"/>
</dbReference>
<dbReference type="GO" id="GO:0009253">
    <property type="term" value="P:peptidoglycan catabolic process"/>
    <property type="evidence" value="ECO:0007669"/>
    <property type="project" value="InterPro"/>
</dbReference>
<name>A0A8J8MPE8_9FIRM</name>
<dbReference type="PANTHER" id="PTHR30404:SF0">
    <property type="entry name" value="N-ACETYLMURAMOYL-L-ALANINE AMIDASE AMIC"/>
    <property type="match status" value="1"/>
</dbReference>
<organism evidence="3 4">
    <name type="scientific">Vallitalea pronyensis</name>
    <dbReference type="NCBI Taxonomy" id="1348613"/>
    <lineage>
        <taxon>Bacteria</taxon>
        <taxon>Bacillati</taxon>
        <taxon>Bacillota</taxon>
        <taxon>Clostridia</taxon>
        <taxon>Lachnospirales</taxon>
        <taxon>Vallitaleaceae</taxon>
        <taxon>Vallitalea</taxon>
    </lineage>
</organism>
<protein>
    <submittedName>
        <fullName evidence="3">N-acetylmuramoyl-L-alanine amidase CwlD</fullName>
        <ecNumber evidence="3">3.5.1.28</ecNumber>
    </submittedName>
</protein>
<accession>A0A8J8MPE8</accession>
<dbReference type="GO" id="GO:0030288">
    <property type="term" value="C:outer membrane-bounded periplasmic space"/>
    <property type="evidence" value="ECO:0007669"/>
    <property type="project" value="TreeGrafter"/>
</dbReference>
<dbReference type="Proteomes" id="UP000683246">
    <property type="component" value="Chromosome"/>
</dbReference>
<evidence type="ECO:0000313" key="4">
    <source>
        <dbReference type="Proteomes" id="UP000683246"/>
    </source>
</evidence>
<dbReference type="GO" id="GO:0008745">
    <property type="term" value="F:N-acetylmuramoyl-L-alanine amidase activity"/>
    <property type="evidence" value="ECO:0007669"/>
    <property type="project" value="UniProtKB-EC"/>
</dbReference>
<dbReference type="EC" id="3.5.1.28" evidence="3"/>
<evidence type="ECO:0000256" key="1">
    <source>
        <dbReference type="ARBA" id="ARBA00022801"/>
    </source>
</evidence>
<evidence type="ECO:0000313" key="3">
    <source>
        <dbReference type="EMBL" id="QUI25550.1"/>
    </source>
</evidence>
<dbReference type="EMBL" id="CP058649">
    <property type="protein sequence ID" value="QUI25550.1"/>
    <property type="molecule type" value="Genomic_DNA"/>
</dbReference>
<keyword evidence="4" id="KW-1185">Reference proteome</keyword>
<dbReference type="SMART" id="SM00646">
    <property type="entry name" value="Ami_3"/>
    <property type="match status" value="1"/>
</dbReference>
<proteinExistence type="predicted"/>
<feature type="domain" description="MurNAc-LAA" evidence="2">
    <location>
        <begin position="105"/>
        <end position="217"/>
    </location>
</feature>
<dbReference type="InterPro" id="IPR014234">
    <property type="entry name" value="Spore_CwlD"/>
</dbReference>